<dbReference type="Proteomes" id="UP001596074">
    <property type="component" value="Unassembled WGS sequence"/>
</dbReference>
<keyword evidence="2" id="KW-0479">Metal-binding</keyword>
<evidence type="ECO:0000313" key="4">
    <source>
        <dbReference type="Proteomes" id="UP001596074"/>
    </source>
</evidence>
<dbReference type="EC" id="4.2.3.-" evidence="2"/>
<name>A0ABW1AFX8_9ACTN</name>
<dbReference type="InterPro" id="IPR008949">
    <property type="entry name" value="Isoprenoid_synthase_dom_sf"/>
</dbReference>
<comment type="similarity">
    <text evidence="2">Belongs to the terpene synthase family.</text>
</comment>
<dbReference type="RefSeq" id="WP_378290397.1">
    <property type="nucleotide sequence ID" value="NZ_JBHSON010000111.1"/>
</dbReference>
<comment type="caution">
    <text evidence="3">The sequence shown here is derived from an EMBL/GenBank/DDBJ whole genome shotgun (WGS) entry which is preliminary data.</text>
</comment>
<keyword evidence="1 2" id="KW-0456">Lyase</keyword>
<dbReference type="EMBL" id="JBHSON010000111">
    <property type="protein sequence ID" value="MFC5753408.1"/>
    <property type="molecule type" value="Genomic_DNA"/>
</dbReference>
<organism evidence="3 4">
    <name type="scientific">Actinomadura rugatobispora</name>
    <dbReference type="NCBI Taxonomy" id="1994"/>
    <lineage>
        <taxon>Bacteria</taxon>
        <taxon>Bacillati</taxon>
        <taxon>Actinomycetota</taxon>
        <taxon>Actinomycetes</taxon>
        <taxon>Streptosporangiales</taxon>
        <taxon>Thermomonosporaceae</taxon>
        <taxon>Actinomadura</taxon>
    </lineage>
</organism>
<keyword evidence="4" id="KW-1185">Reference proteome</keyword>
<dbReference type="SFLD" id="SFLDG01020">
    <property type="entry name" value="Terpene_Cyclase_Like_2"/>
    <property type="match status" value="1"/>
</dbReference>
<dbReference type="InterPro" id="IPR034686">
    <property type="entry name" value="Terpene_cyclase-like_2"/>
</dbReference>
<sequence length="346" mass="38210">MNTSLLHSLADRSAALAVPSAMHADVWQLGERVDAWARGRGLVLGDPDTSPLGRARCERLAARLFPDAEPVRVELFARWLTWTFALDDTLDQASVSGSATAVHAVCDDLLRAIRRGQPSPGARPLESTLIELWQDTSARMSREWRRRFLGHLEEHRTGCSEQAVFRRIRQTPTPEEYPALRRRAAGPFLYDLMEPVLDVELPTRPLALPAWQALLEGTADVVTWSNDIVSYGREAVQGDVHNHVIVLAEAYGLEPAQAMRRVAERIAVLADELRDAAGALKATVARLGLSAPDRDAADRVIEVLLRAPRAHIDWLAESGRYSPPEGTSPGYYGRDGLRLDGLASLR</sequence>
<dbReference type="Gene3D" id="1.10.600.10">
    <property type="entry name" value="Farnesyl Diphosphate Synthase"/>
    <property type="match status" value="1"/>
</dbReference>
<accession>A0ABW1AFX8</accession>
<dbReference type="PANTHER" id="PTHR35201:SF4">
    <property type="entry name" value="BETA-PINACENE SYNTHASE-RELATED"/>
    <property type="match status" value="1"/>
</dbReference>
<evidence type="ECO:0000313" key="3">
    <source>
        <dbReference type="EMBL" id="MFC5753408.1"/>
    </source>
</evidence>
<dbReference type="Pfam" id="PF19086">
    <property type="entry name" value="Terpene_syn_C_2"/>
    <property type="match status" value="1"/>
</dbReference>
<proteinExistence type="inferred from homology"/>
<evidence type="ECO:0000256" key="1">
    <source>
        <dbReference type="ARBA" id="ARBA00023239"/>
    </source>
</evidence>
<gene>
    <name evidence="3" type="ORF">ACFPZN_47980</name>
</gene>
<keyword evidence="2" id="KW-0460">Magnesium</keyword>
<dbReference type="SFLD" id="SFLDS00005">
    <property type="entry name" value="Isoprenoid_Synthase_Type_I"/>
    <property type="match status" value="1"/>
</dbReference>
<dbReference type="PANTHER" id="PTHR35201">
    <property type="entry name" value="TERPENE SYNTHASE"/>
    <property type="match status" value="1"/>
</dbReference>
<reference evidence="4" key="1">
    <citation type="journal article" date="2019" name="Int. J. Syst. Evol. Microbiol.">
        <title>The Global Catalogue of Microorganisms (GCM) 10K type strain sequencing project: providing services to taxonomists for standard genome sequencing and annotation.</title>
        <authorList>
            <consortium name="The Broad Institute Genomics Platform"/>
            <consortium name="The Broad Institute Genome Sequencing Center for Infectious Disease"/>
            <person name="Wu L."/>
            <person name="Ma J."/>
        </authorList>
    </citation>
    <scope>NUCLEOTIDE SEQUENCE [LARGE SCALE GENOMIC DNA]</scope>
    <source>
        <strain evidence="4">KCTC 42087</strain>
    </source>
</reference>
<evidence type="ECO:0000256" key="2">
    <source>
        <dbReference type="RuleBase" id="RU366034"/>
    </source>
</evidence>
<comment type="cofactor">
    <cofactor evidence="2">
        <name>Mg(2+)</name>
        <dbReference type="ChEBI" id="CHEBI:18420"/>
    </cofactor>
</comment>
<dbReference type="SUPFAM" id="SSF48576">
    <property type="entry name" value="Terpenoid synthases"/>
    <property type="match status" value="1"/>
</dbReference>
<protein>
    <recommendedName>
        <fullName evidence="2">Terpene synthase</fullName>
        <ecNumber evidence="2">4.2.3.-</ecNumber>
    </recommendedName>
</protein>